<dbReference type="Pfam" id="PF01963">
    <property type="entry name" value="TraB_PrgY_gumN"/>
    <property type="match status" value="1"/>
</dbReference>
<dbReference type="PROSITE" id="PS51257">
    <property type="entry name" value="PROKAR_LIPOPROTEIN"/>
    <property type="match status" value="1"/>
</dbReference>
<dbReference type="PANTHER" id="PTHR40590:SF1">
    <property type="entry name" value="CYTOPLASMIC PROTEIN"/>
    <property type="match status" value="1"/>
</dbReference>
<dbReference type="EMBL" id="CP064654">
    <property type="protein sequence ID" value="QPC99957.1"/>
    <property type="molecule type" value="Genomic_DNA"/>
</dbReference>
<dbReference type="KEGG" id="qso:IRL76_05325"/>
<keyword evidence="2" id="KW-1185">Reference proteome</keyword>
<reference evidence="1 2" key="1">
    <citation type="submission" date="2020-11" db="EMBL/GenBank/DDBJ databases">
        <title>The genome sequence of Erythrobacter sp. 6D36.</title>
        <authorList>
            <person name="Liu Y."/>
        </authorList>
    </citation>
    <scope>NUCLEOTIDE SEQUENCE [LARGE SCALE GENOMIC DNA]</scope>
    <source>
        <strain evidence="1 2">6D36</strain>
    </source>
</reference>
<sequence>MNPLAKAIFGVLFGTLLLAGCGKKDKEFAEAGSQPALWEIRDGSGNVEGWLFGTIHALPEGTRWRTARLQSAIDEADLLVVEVGNLADGAAMAAQFRRLAFDGPQGKIRSRVTPAYREKLDAALEKASIAESDLDTMETWAAALALAQAAQDGDGGNGADLALLADFRGRSVEELEGAQRQLSIFDTLPETDQRDLLQAVIDEITDGTSEDDRLARDWLRGDVDALSRTADGGMLADPELREALLVRRNREWSAKLATILARPEKPLVAVGAGHMGGPDGLAAMLEARGYSVARTQ</sequence>
<accession>A0A7S8F6B3</accession>
<organism evidence="1 2">
    <name type="scientific">Qipengyuania soli</name>
    <dbReference type="NCBI Taxonomy" id="2782568"/>
    <lineage>
        <taxon>Bacteria</taxon>
        <taxon>Pseudomonadati</taxon>
        <taxon>Pseudomonadota</taxon>
        <taxon>Alphaproteobacteria</taxon>
        <taxon>Sphingomonadales</taxon>
        <taxon>Erythrobacteraceae</taxon>
        <taxon>Qipengyuania</taxon>
    </lineage>
</organism>
<dbReference type="CDD" id="cd14789">
    <property type="entry name" value="Tiki"/>
    <property type="match status" value="1"/>
</dbReference>
<dbReference type="PANTHER" id="PTHR40590">
    <property type="entry name" value="CYTOPLASMIC PROTEIN-RELATED"/>
    <property type="match status" value="1"/>
</dbReference>
<dbReference type="Proteomes" id="UP000594459">
    <property type="component" value="Chromosome"/>
</dbReference>
<evidence type="ECO:0000313" key="2">
    <source>
        <dbReference type="Proteomes" id="UP000594459"/>
    </source>
</evidence>
<proteinExistence type="predicted"/>
<dbReference type="InterPro" id="IPR047111">
    <property type="entry name" value="YbaP-like"/>
</dbReference>
<dbReference type="InterPro" id="IPR002816">
    <property type="entry name" value="TraB/PrgY/GumN_fam"/>
</dbReference>
<gene>
    <name evidence="1" type="ORF">IRL76_05325</name>
</gene>
<protein>
    <submittedName>
        <fullName evidence="1">TraB/GumN family protein</fullName>
    </submittedName>
</protein>
<evidence type="ECO:0000313" key="1">
    <source>
        <dbReference type="EMBL" id="QPC99957.1"/>
    </source>
</evidence>
<dbReference type="AlphaFoldDB" id="A0A7S8F6B3"/>
<dbReference type="RefSeq" id="WP_200983751.1">
    <property type="nucleotide sequence ID" value="NZ_CP064654.1"/>
</dbReference>
<name>A0A7S8F6B3_9SPHN</name>